<keyword evidence="3" id="KW-0597">Phosphoprotein</keyword>
<comment type="similarity">
    <text evidence="1">Belongs to the G-protein coupled receptor 3 family. GABA-B receptor subfamily.</text>
</comment>
<keyword evidence="13" id="KW-0325">Glycoprotein</keyword>
<dbReference type="Gene3D" id="3.40.50.2300">
    <property type="match status" value="2"/>
</dbReference>
<feature type="transmembrane region" description="Helical" evidence="20">
    <location>
        <begin position="699"/>
        <end position="722"/>
    </location>
</feature>
<dbReference type="OrthoDB" id="2150267at2759"/>
<dbReference type="Pfam" id="PF01094">
    <property type="entry name" value="ANF_receptor"/>
    <property type="match status" value="1"/>
</dbReference>
<keyword evidence="8" id="KW-0297">G-protein coupled receptor</keyword>
<keyword evidence="2" id="KW-1003">Cell membrane</keyword>
<evidence type="ECO:0000256" key="16">
    <source>
        <dbReference type="ARBA" id="ARBA00034104"/>
    </source>
</evidence>
<feature type="transmembrane region" description="Helical" evidence="20">
    <location>
        <begin position="499"/>
        <end position="518"/>
    </location>
</feature>
<evidence type="ECO:0000256" key="6">
    <source>
        <dbReference type="ARBA" id="ARBA00022989"/>
    </source>
</evidence>
<keyword evidence="4 20" id="KW-0812">Transmembrane</keyword>
<feature type="transmembrane region" description="Helical" evidence="20">
    <location>
        <begin position="577"/>
        <end position="599"/>
    </location>
</feature>
<evidence type="ECO:0000256" key="3">
    <source>
        <dbReference type="ARBA" id="ARBA00022553"/>
    </source>
</evidence>
<feature type="coiled-coil region" evidence="19">
    <location>
        <begin position="786"/>
        <end position="813"/>
    </location>
</feature>
<keyword evidence="14" id="KW-0807">Transducer</keyword>
<evidence type="ECO:0000256" key="11">
    <source>
        <dbReference type="ARBA" id="ARBA00023157"/>
    </source>
</evidence>
<keyword evidence="12 23" id="KW-0675">Receptor</keyword>
<dbReference type="InterPro" id="IPR017978">
    <property type="entry name" value="GPCR_3_C"/>
</dbReference>
<dbReference type="Pfam" id="PF00003">
    <property type="entry name" value="7tm_3"/>
    <property type="match status" value="1"/>
</dbReference>
<protein>
    <recommendedName>
        <fullName evidence="17">Gamma-aminobutyric acid type B receptor subunit 2</fullName>
    </recommendedName>
    <alternativeName>
        <fullName evidence="18">G-protein coupled receptor 51</fullName>
    </alternativeName>
</protein>
<dbReference type="CDD" id="cd06366">
    <property type="entry name" value="PBP1_GABAb_receptor"/>
    <property type="match status" value="1"/>
</dbReference>
<evidence type="ECO:0000256" key="2">
    <source>
        <dbReference type="ARBA" id="ARBA00022475"/>
    </source>
</evidence>
<dbReference type="GO" id="GO:0007214">
    <property type="term" value="P:gamma-aminobutyric acid signaling pathway"/>
    <property type="evidence" value="ECO:0007669"/>
    <property type="project" value="TreeGrafter"/>
</dbReference>
<dbReference type="FunFam" id="3.40.50.2300:FF:000063">
    <property type="entry name" value="Gamma-aminobutyric acid type B receptor subunit"/>
    <property type="match status" value="1"/>
</dbReference>
<feature type="chain" id="PRO_5035816564" description="Gamma-aminobutyric acid type B receptor subunit 2" evidence="21">
    <location>
        <begin position="26"/>
        <end position="898"/>
    </location>
</feature>
<evidence type="ECO:0000256" key="1">
    <source>
        <dbReference type="ARBA" id="ARBA00008991"/>
    </source>
</evidence>
<evidence type="ECO:0000313" key="23">
    <source>
        <dbReference type="EMBL" id="KAG9276295.1"/>
    </source>
</evidence>
<evidence type="ECO:0000256" key="8">
    <source>
        <dbReference type="ARBA" id="ARBA00023040"/>
    </source>
</evidence>
<evidence type="ECO:0000256" key="21">
    <source>
        <dbReference type="SAM" id="SignalP"/>
    </source>
</evidence>
<dbReference type="InterPro" id="IPR001828">
    <property type="entry name" value="ANF_lig-bd_rcpt"/>
</dbReference>
<dbReference type="PANTHER" id="PTHR10519">
    <property type="entry name" value="GABA-B RECEPTOR"/>
    <property type="match status" value="1"/>
</dbReference>
<dbReference type="PRINTS" id="PR00248">
    <property type="entry name" value="GPCRMGR"/>
</dbReference>
<sequence length="898" mass="101759">MDDCWTLLKVLMMWELLCFPWLGLCQRREQLPVLWIMPLSSEPVWGNVTAEVMPAVQLAQQHLSKQPAPLRNYELQFHFADSKCDNARALKGFFEAIFYGPKYLTVFGGLCSSATSTIAQSLQAFNLPQLSFAATAPAFANKSRYPNFFRVVPSDTAVNPALLKLLSYYGWRRVGTLTQQEERFTEVQKDLTEILNEVGVELAEAQWFFGDPCSAVKTLKENDVRIVIGQFDEFSAAKVFCCVYQLGMFGHKYQWILSGWSQTSWWTHTGTSNCSAQSILNAMEGTVSVDFETLSSRHTRGVSGRTPQEYKREYERRCMLKGLGSSKFHGFAYDGTWVLAKALTEVMEMLKYREKYSIHRNLTITDREVTHMILQALGDTKFFGVTGHILFRNGERVANIKFAQFQAGKEVQVGEYSAITDRLVFASPIWFKGHEYTRDHTHIYPQRMEINIILYSILASISALGILMSIACLFFIILNHGHRQDIIFTLMSVQISSPSLNTLLILGTLLSYSSVFLFGLDGSYVSEGVFDALCSVRIWFITIGYTTAFGTMFAKIWRVYSMFNHISAQKRIIKDHVLFRIVCGLLLVDVCFLIILQVLDPLRRLVEEFSLEADPDGRDFAIRPFLEHCENSYMNIWMAFMYLSKSWLVLLSCVLAWKTHPPNTLVLSDCRWTRISVCLTGPLSVIGACVGLLTRDQPNVQFCVLGIVIITCCSVTLSLTFVPKLILMRTNPDGASLPEQFHTTETEKERECVSEVKERMKQRESSASSCLKLIITSPLEVLQSDNQHLTRHIIELNWELEELARQLRELSALSYRSIISMQESGELTGTEKCQTLPTGYSGKDLEDINSPEQVQRRLSLQLPILHHAYLLSIGGVNASCSTPSSPSAQHKALMGLWH</sequence>
<keyword evidence="11" id="KW-1015">Disulfide bond</keyword>
<keyword evidence="9 19" id="KW-0175">Coiled coil</keyword>
<comment type="subcellular location">
    <subcellularLocation>
        <location evidence="16">Postsynaptic cell membrane</location>
        <topology evidence="16">Multi-pass membrane protein</topology>
    </subcellularLocation>
</comment>
<dbReference type="InterPro" id="IPR000337">
    <property type="entry name" value="GPCR_3"/>
</dbReference>
<dbReference type="PRINTS" id="PR01178">
    <property type="entry name" value="GABAB2RECPTR"/>
</dbReference>
<dbReference type="PROSITE" id="PS50259">
    <property type="entry name" value="G_PROTEIN_RECEP_F3_4"/>
    <property type="match status" value="1"/>
</dbReference>
<accession>A0A8T2M3S7</accession>
<evidence type="ECO:0000313" key="24">
    <source>
        <dbReference type="Proteomes" id="UP000752171"/>
    </source>
</evidence>
<evidence type="ECO:0000256" key="7">
    <source>
        <dbReference type="ARBA" id="ARBA00023018"/>
    </source>
</evidence>
<evidence type="ECO:0000256" key="13">
    <source>
        <dbReference type="ARBA" id="ARBA00023180"/>
    </source>
</evidence>
<keyword evidence="6 20" id="KW-1133">Transmembrane helix</keyword>
<organism evidence="23 24">
    <name type="scientific">Astyanax mexicanus</name>
    <name type="common">Blind cave fish</name>
    <name type="synonym">Astyanax fasciatus mexicanus</name>
    <dbReference type="NCBI Taxonomy" id="7994"/>
    <lineage>
        <taxon>Eukaryota</taxon>
        <taxon>Metazoa</taxon>
        <taxon>Chordata</taxon>
        <taxon>Craniata</taxon>
        <taxon>Vertebrata</taxon>
        <taxon>Euteleostomi</taxon>
        <taxon>Actinopterygii</taxon>
        <taxon>Neopterygii</taxon>
        <taxon>Teleostei</taxon>
        <taxon>Ostariophysi</taxon>
        <taxon>Characiformes</taxon>
        <taxon>Characoidei</taxon>
        <taxon>Acestrorhamphidae</taxon>
        <taxon>Acestrorhamphinae</taxon>
        <taxon>Astyanax</taxon>
    </lineage>
</organism>
<dbReference type="GO" id="GO:0045211">
    <property type="term" value="C:postsynaptic membrane"/>
    <property type="evidence" value="ECO:0007669"/>
    <property type="project" value="UniProtKB-SubCell"/>
</dbReference>
<evidence type="ECO:0000256" key="17">
    <source>
        <dbReference type="ARBA" id="ARBA00073785"/>
    </source>
</evidence>
<keyword evidence="15" id="KW-0628">Postsynaptic cell membrane</keyword>
<evidence type="ECO:0000256" key="12">
    <source>
        <dbReference type="ARBA" id="ARBA00023170"/>
    </source>
</evidence>
<dbReference type="AlphaFoldDB" id="A0A8T2M3S7"/>
<feature type="transmembrane region" description="Helical" evidence="20">
    <location>
        <begin position="636"/>
        <end position="657"/>
    </location>
</feature>
<gene>
    <name evidence="23" type="primary">GABBR2</name>
    <name evidence="23" type="ORF">AMEX_G8598</name>
</gene>
<dbReference type="InterPro" id="IPR028082">
    <property type="entry name" value="Peripla_BP_I"/>
</dbReference>
<feature type="domain" description="G-protein coupled receptors family 3 profile" evidence="22">
    <location>
        <begin position="532"/>
        <end position="744"/>
    </location>
</feature>
<evidence type="ECO:0000256" key="5">
    <source>
        <dbReference type="ARBA" id="ARBA00022729"/>
    </source>
</evidence>
<evidence type="ECO:0000256" key="20">
    <source>
        <dbReference type="SAM" id="Phobius"/>
    </source>
</evidence>
<keyword evidence="7" id="KW-0770">Synapse</keyword>
<evidence type="ECO:0000256" key="15">
    <source>
        <dbReference type="ARBA" id="ARBA00023257"/>
    </source>
</evidence>
<dbReference type="Proteomes" id="UP000752171">
    <property type="component" value="Unassembled WGS sequence"/>
</dbReference>
<evidence type="ECO:0000256" key="4">
    <source>
        <dbReference type="ARBA" id="ARBA00022692"/>
    </source>
</evidence>
<proteinExistence type="inferred from homology"/>
<dbReference type="EMBL" id="JAICCE010000006">
    <property type="protein sequence ID" value="KAG9276295.1"/>
    <property type="molecule type" value="Genomic_DNA"/>
</dbReference>
<dbReference type="FunFam" id="3.40.50.2300:FF:000072">
    <property type="entry name" value="Gamma-aminobutyric acid type B receptor subunit 2"/>
    <property type="match status" value="1"/>
</dbReference>
<name>A0A8T2M3S7_ASTMX</name>
<evidence type="ECO:0000259" key="22">
    <source>
        <dbReference type="PROSITE" id="PS50259"/>
    </source>
</evidence>
<dbReference type="PANTHER" id="PTHR10519:SF74">
    <property type="entry name" value="GAMMA-AMINOBUTYRIC ACID TYPE B RECEPTOR SUBUNIT 2"/>
    <property type="match status" value="1"/>
</dbReference>
<evidence type="ECO:0000256" key="10">
    <source>
        <dbReference type="ARBA" id="ARBA00023136"/>
    </source>
</evidence>
<feature type="transmembrane region" description="Helical" evidence="20">
    <location>
        <begin position="677"/>
        <end position="693"/>
    </location>
</feature>
<keyword evidence="10 20" id="KW-0472">Membrane</keyword>
<evidence type="ECO:0000256" key="9">
    <source>
        <dbReference type="ARBA" id="ARBA00023054"/>
    </source>
</evidence>
<comment type="caution">
    <text evidence="23">The sequence shown here is derived from an EMBL/GenBank/DDBJ whole genome shotgun (WGS) entry which is preliminary data.</text>
</comment>
<dbReference type="SUPFAM" id="SSF53822">
    <property type="entry name" value="Periplasmic binding protein-like I"/>
    <property type="match status" value="1"/>
</dbReference>
<dbReference type="GO" id="GO:0038039">
    <property type="term" value="C:G protein-coupled receptor heterodimeric complex"/>
    <property type="evidence" value="ECO:0007669"/>
    <property type="project" value="TreeGrafter"/>
</dbReference>
<dbReference type="InterPro" id="IPR002455">
    <property type="entry name" value="GPCR3_GABA-B"/>
</dbReference>
<evidence type="ECO:0000256" key="14">
    <source>
        <dbReference type="ARBA" id="ARBA00023224"/>
    </source>
</evidence>
<dbReference type="PRINTS" id="PR01176">
    <property type="entry name" value="GABABRECEPTR"/>
</dbReference>
<dbReference type="InterPro" id="IPR002457">
    <property type="entry name" value="GPCR_3_GABA_rcpt_B2"/>
</dbReference>
<feature type="transmembrane region" description="Helical" evidence="20">
    <location>
        <begin position="452"/>
        <end position="478"/>
    </location>
</feature>
<keyword evidence="5 21" id="KW-0732">Signal</keyword>
<feature type="transmembrane region" description="Helical" evidence="20">
    <location>
        <begin position="538"/>
        <end position="557"/>
    </location>
</feature>
<evidence type="ECO:0000256" key="19">
    <source>
        <dbReference type="SAM" id="Coils"/>
    </source>
</evidence>
<evidence type="ECO:0000256" key="18">
    <source>
        <dbReference type="ARBA" id="ARBA00083903"/>
    </source>
</evidence>
<reference evidence="23 24" key="1">
    <citation type="submission" date="2021-07" db="EMBL/GenBank/DDBJ databases">
        <authorList>
            <person name="Imarazene B."/>
            <person name="Zahm M."/>
            <person name="Klopp C."/>
            <person name="Cabau C."/>
            <person name="Beille S."/>
            <person name="Jouanno E."/>
            <person name="Castinel A."/>
            <person name="Lluch J."/>
            <person name="Gil L."/>
            <person name="Kuchtly C."/>
            <person name="Lopez Roques C."/>
            <person name="Donnadieu C."/>
            <person name="Parrinello H."/>
            <person name="Journot L."/>
            <person name="Du K."/>
            <person name="Schartl M."/>
            <person name="Retaux S."/>
            <person name="Guiguen Y."/>
        </authorList>
    </citation>
    <scope>NUCLEOTIDE SEQUENCE [LARGE SCALE GENOMIC DNA]</scope>
    <source>
        <strain evidence="23">Pach_M1</strain>
        <tissue evidence="23">Testis</tissue>
    </source>
</reference>
<feature type="signal peptide" evidence="21">
    <location>
        <begin position="1"/>
        <end position="25"/>
    </location>
</feature>
<dbReference type="GO" id="GO:0004965">
    <property type="term" value="F:G protein-coupled GABA receptor activity"/>
    <property type="evidence" value="ECO:0007669"/>
    <property type="project" value="InterPro"/>
</dbReference>